<organism evidence="2 3">
    <name type="scientific">Curvularia clavata</name>
    <dbReference type="NCBI Taxonomy" id="95742"/>
    <lineage>
        <taxon>Eukaryota</taxon>
        <taxon>Fungi</taxon>
        <taxon>Dikarya</taxon>
        <taxon>Ascomycota</taxon>
        <taxon>Pezizomycotina</taxon>
        <taxon>Dothideomycetes</taxon>
        <taxon>Pleosporomycetidae</taxon>
        <taxon>Pleosporales</taxon>
        <taxon>Pleosporineae</taxon>
        <taxon>Pleosporaceae</taxon>
        <taxon>Curvularia</taxon>
    </lineage>
</organism>
<feature type="compositionally biased region" description="Acidic residues" evidence="1">
    <location>
        <begin position="591"/>
        <end position="605"/>
    </location>
</feature>
<proteinExistence type="predicted"/>
<feature type="compositionally biased region" description="Polar residues" evidence="1">
    <location>
        <begin position="523"/>
        <end position="533"/>
    </location>
</feature>
<feature type="compositionally biased region" description="Polar residues" evidence="1">
    <location>
        <begin position="14"/>
        <end position="30"/>
    </location>
</feature>
<feature type="compositionally biased region" description="Basic and acidic residues" evidence="1">
    <location>
        <begin position="576"/>
        <end position="586"/>
    </location>
</feature>
<gene>
    <name evidence="2" type="ORF">yc1106_01237</name>
</gene>
<keyword evidence="3" id="KW-1185">Reference proteome</keyword>
<dbReference type="Proteomes" id="UP001056012">
    <property type="component" value="Chromosome 1"/>
</dbReference>
<dbReference type="EMBL" id="CP089274">
    <property type="protein sequence ID" value="USP73963.1"/>
    <property type="molecule type" value="Genomic_DNA"/>
</dbReference>
<feature type="region of interest" description="Disordered" evidence="1">
    <location>
        <begin position="459"/>
        <end position="497"/>
    </location>
</feature>
<feature type="compositionally biased region" description="Acidic residues" evidence="1">
    <location>
        <begin position="705"/>
        <end position="714"/>
    </location>
</feature>
<accession>A0A9Q8Z424</accession>
<evidence type="ECO:0000256" key="1">
    <source>
        <dbReference type="SAM" id="MobiDB-lite"/>
    </source>
</evidence>
<dbReference type="OrthoDB" id="5398572at2759"/>
<feature type="region of interest" description="Disordered" evidence="1">
    <location>
        <begin position="1"/>
        <end position="85"/>
    </location>
</feature>
<feature type="compositionally biased region" description="Basic residues" evidence="1">
    <location>
        <begin position="476"/>
        <end position="491"/>
    </location>
</feature>
<feature type="compositionally biased region" description="Basic residues" evidence="1">
    <location>
        <begin position="724"/>
        <end position="734"/>
    </location>
</feature>
<evidence type="ECO:0008006" key="4">
    <source>
        <dbReference type="Google" id="ProtNLM"/>
    </source>
</evidence>
<evidence type="ECO:0000313" key="3">
    <source>
        <dbReference type="Proteomes" id="UP001056012"/>
    </source>
</evidence>
<dbReference type="VEuPathDB" id="FungiDB:yc1106_01237"/>
<feature type="compositionally biased region" description="Basic and acidic residues" evidence="1">
    <location>
        <begin position="1"/>
        <end position="13"/>
    </location>
</feature>
<feature type="compositionally biased region" description="Polar residues" evidence="1">
    <location>
        <begin position="741"/>
        <end position="762"/>
    </location>
</feature>
<name>A0A9Q8Z424_CURCL</name>
<feature type="compositionally biased region" description="Acidic residues" evidence="1">
    <location>
        <begin position="537"/>
        <end position="547"/>
    </location>
</feature>
<sequence>MADRRRVRSESRRATATPQPPSKATATNPGRASRARSLRSASREIVDFGDFEKHTRRRTRQASITGVIDDSENEGKQARQTRRQAMKEPLEGLTVVEEMDTQIALDEIEILGTPQPASPEIPMPFRSPGAVSEMSGTTAISSFSMVEAEFLEPRFIVKHLRKLCDSAQEFLEHIAPSNATMHDDLLNIQEMQKPGSAYSEEYLDYEIELNVHLKHFKSEEHSYIHIRALHRALFGANEQIAATQTGLDLILYLANLLVFAKQMIHSDRDDKIMWDVLRQLDNTFPVQFMRSLQPDGRPFVTGESGLFKETFELALELRTQLAILVLQKSADSIGSDPDDILDEIFLRSESSQAVDGSPIRGWNTTALGGDESPLPQELEDHVAARFNKVREFFLTDEDSVQRGETVDLENLRAYFPWEPTILRLLAWVRLRRGELLAAIDELGGAAVIARNIKQLHEEPQTVIDQTNAPLAPQPSPRRKRTSFGRDRRRSSRKYDPNAAVDLSAIDVLKARERDSGVDFEVNLSRQEQGDGTFQQVVEEEEEEEEGEGVQGDKVQEVQTEKKNPTPQSEDDDLEQHDEQQAPKVEEQQGQVEEEEQQEQREEGDDVQPKGTVEEGEDQAEEPSTSNPPPSKQPTSSAEMLRRLKAVHRSQKENRPVSIFDRQANAERVEFGDGFDETQPTPGPSNTNKGKQPVESSSRKRSRPMDDEDESDAFESEDRGLRVPERRRKAPVAKKVRIEPASSGTPLSHQPHPWSSQPTQQTLEQEESVSETDAPEMTEEIPASTYQAQRQLALENQVLETTRYRNERKSRREWSPEEEDSFCEYMRMYPAKYATILKYDANNGNFLQGRSQVNLKDKARSMALNMIKSGTGLRPGFENIIHPREKHGMALMANGWMMQDDGEWVRQR</sequence>
<feature type="compositionally biased region" description="Basic and acidic residues" evidence="1">
    <location>
        <begin position="553"/>
        <end position="563"/>
    </location>
</feature>
<dbReference type="AlphaFoldDB" id="A0A9Q8Z424"/>
<feature type="compositionally biased region" description="Acidic residues" evidence="1">
    <location>
        <begin position="763"/>
        <end position="778"/>
    </location>
</feature>
<reference evidence="2" key="1">
    <citation type="submission" date="2021-12" db="EMBL/GenBank/DDBJ databases">
        <title>Curvularia clavata genome.</title>
        <authorList>
            <person name="Cao Y."/>
        </authorList>
    </citation>
    <scope>NUCLEOTIDE SEQUENCE</scope>
    <source>
        <strain evidence="2">Yc1106</strain>
    </source>
</reference>
<dbReference type="Gene3D" id="1.10.10.60">
    <property type="entry name" value="Homeodomain-like"/>
    <property type="match status" value="1"/>
</dbReference>
<feature type="compositionally biased region" description="Basic and acidic residues" evidence="1">
    <location>
        <begin position="41"/>
        <end position="53"/>
    </location>
</feature>
<feature type="compositionally biased region" description="Polar residues" evidence="1">
    <location>
        <begin position="677"/>
        <end position="695"/>
    </location>
</feature>
<protein>
    <recommendedName>
        <fullName evidence="4">Myb-like domain-containing protein</fullName>
    </recommendedName>
</protein>
<evidence type="ECO:0000313" key="2">
    <source>
        <dbReference type="EMBL" id="USP73963.1"/>
    </source>
</evidence>
<feature type="region of interest" description="Disordered" evidence="1">
    <location>
        <begin position="519"/>
        <end position="778"/>
    </location>
</feature>